<accession>A0A6C0LLT5</accession>
<evidence type="ECO:0000313" key="1">
    <source>
        <dbReference type="EMBL" id="QHU31879.1"/>
    </source>
</evidence>
<name>A0A6C0LLT5_9ZZZZ</name>
<dbReference type="EMBL" id="MN740533">
    <property type="protein sequence ID" value="QHU31879.1"/>
    <property type="molecule type" value="Genomic_DNA"/>
</dbReference>
<organism evidence="1">
    <name type="scientific">viral metagenome</name>
    <dbReference type="NCBI Taxonomy" id="1070528"/>
    <lineage>
        <taxon>unclassified sequences</taxon>
        <taxon>metagenomes</taxon>
        <taxon>organismal metagenomes</taxon>
    </lineage>
</organism>
<proteinExistence type="predicted"/>
<protein>
    <submittedName>
        <fullName evidence="1">Uncharacterized protein</fullName>
    </submittedName>
</protein>
<dbReference type="AlphaFoldDB" id="A0A6C0LLT5"/>
<reference evidence="1" key="1">
    <citation type="journal article" date="2020" name="Nature">
        <title>Giant virus diversity and host interactions through global metagenomics.</title>
        <authorList>
            <person name="Schulz F."/>
            <person name="Roux S."/>
            <person name="Paez-Espino D."/>
            <person name="Jungbluth S."/>
            <person name="Walsh D.A."/>
            <person name="Denef V.J."/>
            <person name="McMahon K.D."/>
            <person name="Konstantinidis K.T."/>
            <person name="Eloe-Fadrosh E.A."/>
            <person name="Kyrpides N.C."/>
            <person name="Woyke T."/>
        </authorList>
    </citation>
    <scope>NUCLEOTIDE SEQUENCE</scope>
    <source>
        <strain evidence="1">GVMAG-M-3300027963-41</strain>
    </source>
</reference>
<sequence>MYSIYKRGGYPQPPTLPVGNKYCPPIPGIVPISISVYPVFSTFISTISSVFVSSLSTFTSTINVEPPFVSTISTVTSTVTFQSAILSTPINYVALGNSYKSLSESGRMQLQQCTTMYISNVSVPVQRGDSNNVPYMDVVAAPASGTTLSIQNAVLFAANDPYNPATRFAQYFPRLPPPPPCPIAVPNPGAIIGPCSPPLMFRGSVENVGPT</sequence>